<dbReference type="SMART" id="SM00487">
    <property type="entry name" value="DEXDc"/>
    <property type="match status" value="1"/>
</dbReference>
<evidence type="ECO:0000256" key="2">
    <source>
        <dbReference type="ARBA" id="ARBA00022741"/>
    </source>
</evidence>
<dbReference type="PANTHER" id="PTHR18934:SF118">
    <property type="entry name" value="ATP-DEPENDENT RNA HELICASE DHX33"/>
    <property type="match status" value="1"/>
</dbReference>
<feature type="domain" description="Helicase ATP-binding" evidence="8">
    <location>
        <begin position="51"/>
        <end position="219"/>
    </location>
</feature>
<dbReference type="PhylomeDB" id="T1IZ17"/>
<dbReference type="GO" id="GO:0045943">
    <property type="term" value="P:positive regulation of transcription by RNA polymerase I"/>
    <property type="evidence" value="ECO:0007669"/>
    <property type="project" value="TreeGrafter"/>
</dbReference>
<dbReference type="Pfam" id="PF00271">
    <property type="entry name" value="Helicase_C"/>
    <property type="match status" value="1"/>
</dbReference>
<dbReference type="GO" id="GO:0003724">
    <property type="term" value="F:RNA helicase activity"/>
    <property type="evidence" value="ECO:0007669"/>
    <property type="project" value="UniProtKB-EC"/>
</dbReference>
<dbReference type="PANTHER" id="PTHR18934">
    <property type="entry name" value="ATP-DEPENDENT RNA HELICASE"/>
    <property type="match status" value="1"/>
</dbReference>
<protein>
    <recommendedName>
        <fullName evidence="1">RNA helicase</fullName>
        <ecNumber evidence="1">3.6.4.13</ecNumber>
    </recommendedName>
</protein>
<dbReference type="GO" id="GO:0016787">
    <property type="term" value="F:hydrolase activity"/>
    <property type="evidence" value="ECO:0007669"/>
    <property type="project" value="UniProtKB-KW"/>
</dbReference>
<dbReference type="InterPro" id="IPR007502">
    <property type="entry name" value="Helicase-assoc_dom"/>
</dbReference>
<dbReference type="PROSITE" id="PS00690">
    <property type="entry name" value="DEAH_ATP_HELICASE"/>
    <property type="match status" value="1"/>
</dbReference>
<dbReference type="Pfam" id="PF00270">
    <property type="entry name" value="DEAD"/>
    <property type="match status" value="1"/>
</dbReference>
<dbReference type="GO" id="GO:0005730">
    <property type="term" value="C:nucleolus"/>
    <property type="evidence" value="ECO:0007669"/>
    <property type="project" value="UniProtKB-ARBA"/>
</dbReference>
<feature type="domain" description="Helicase C-terminal" evidence="9">
    <location>
        <begin position="241"/>
        <end position="417"/>
    </location>
</feature>
<dbReference type="InterPro" id="IPR027417">
    <property type="entry name" value="P-loop_NTPase"/>
</dbReference>
<proteinExistence type="predicted"/>
<keyword evidence="2" id="KW-0547">Nucleotide-binding</keyword>
<dbReference type="AlphaFoldDB" id="T1IZ17"/>
<dbReference type="CDD" id="cd18791">
    <property type="entry name" value="SF2_C_RHA"/>
    <property type="match status" value="1"/>
</dbReference>
<dbReference type="eggNOG" id="KOG0922">
    <property type="taxonomic scope" value="Eukaryota"/>
</dbReference>
<keyword evidence="3" id="KW-0378">Hydrolase</keyword>
<dbReference type="InterPro" id="IPR002464">
    <property type="entry name" value="DNA/RNA_helicase_DEAH_CS"/>
</dbReference>
<dbReference type="SMART" id="SM00490">
    <property type="entry name" value="HELICc"/>
    <property type="match status" value="1"/>
</dbReference>
<evidence type="ECO:0000256" key="5">
    <source>
        <dbReference type="ARBA" id="ARBA00022840"/>
    </source>
</evidence>
<evidence type="ECO:0000259" key="8">
    <source>
        <dbReference type="PROSITE" id="PS51192"/>
    </source>
</evidence>
<dbReference type="EMBL" id="JH431704">
    <property type="status" value="NOT_ANNOTATED_CDS"/>
    <property type="molecule type" value="Genomic_DNA"/>
</dbReference>
<accession>T1IZ17</accession>
<reference evidence="11" key="1">
    <citation type="submission" date="2011-05" db="EMBL/GenBank/DDBJ databases">
        <authorList>
            <person name="Richards S.R."/>
            <person name="Qu J."/>
            <person name="Jiang H."/>
            <person name="Jhangiani S.N."/>
            <person name="Agravi P."/>
            <person name="Goodspeed R."/>
            <person name="Gross S."/>
            <person name="Mandapat C."/>
            <person name="Jackson L."/>
            <person name="Mathew T."/>
            <person name="Pu L."/>
            <person name="Thornton R."/>
            <person name="Saada N."/>
            <person name="Wilczek-Boney K.B."/>
            <person name="Lee S."/>
            <person name="Kovar C."/>
            <person name="Wu Y."/>
            <person name="Scherer S.E."/>
            <person name="Worley K.C."/>
            <person name="Muzny D.M."/>
            <person name="Gibbs R."/>
        </authorList>
    </citation>
    <scope>NUCLEOTIDE SEQUENCE</scope>
    <source>
        <strain evidence="11">Brora</strain>
    </source>
</reference>
<evidence type="ECO:0000256" key="1">
    <source>
        <dbReference type="ARBA" id="ARBA00012552"/>
    </source>
</evidence>
<dbReference type="SMART" id="SM00847">
    <property type="entry name" value="HA2"/>
    <property type="match status" value="1"/>
</dbReference>
<dbReference type="CDD" id="cd17978">
    <property type="entry name" value="DEXHc_DHX33"/>
    <property type="match status" value="1"/>
</dbReference>
<dbReference type="Pfam" id="PF21010">
    <property type="entry name" value="HA2_C"/>
    <property type="match status" value="1"/>
</dbReference>
<comment type="catalytic activity">
    <reaction evidence="6">
        <text>ATP + H2O = ADP + phosphate + H(+)</text>
        <dbReference type="Rhea" id="RHEA:13065"/>
        <dbReference type="ChEBI" id="CHEBI:15377"/>
        <dbReference type="ChEBI" id="CHEBI:15378"/>
        <dbReference type="ChEBI" id="CHEBI:30616"/>
        <dbReference type="ChEBI" id="CHEBI:43474"/>
        <dbReference type="ChEBI" id="CHEBI:456216"/>
        <dbReference type="EC" id="3.6.4.13"/>
    </reaction>
</comment>
<dbReference type="InterPro" id="IPR001650">
    <property type="entry name" value="Helicase_C-like"/>
</dbReference>
<dbReference type="EnsemblMetazoa" id="SMAR006486-RA">
    <property type="protein sequence ID" value="SMAR006486-PA"/>
    <property type="gene ID" value="SMAR006486"/>
</dbReference>
<evidence type="ECO:0000313" key="11">
    <source>
        <dbReference type="Proteomes" id="UP000014500"/>
    </source>
</evidence>
<evidence type="ECO:0000256" key="3">
    <source>
        <dbReference type="ARBA" id="ARBA00022801"/>
    </source>
</evidence>
<reference evidence="10" key="2">
    <citation type="submission" date="2015-02" db="UniProtKB">
        <authorList>
            <consortium name="EnsemblMetazoa"/>
        </authorList>
    </citation>
    <scope>IDENTIFICATION</scope>
</reference>
<dbReference type="InterPro" id="IPR014001">
    <property type="entry name" value="Helicase_ATP-bd"/>
</dbReference>
<feature type="region of interest" description="Disordered" evidence="7">
    <location>
        <begin position="1"/>
        <end position="36"/>
    </location>
</feature>
<dbReference type="GO" id="GO:0005524">
    <property type="term" value="F:ATP binding"/>
    <property type="evidence" value="ECO:0007669"/>
    <property type="project" value="UniProtKB-KW"/>
</dbReference>
<dbReference type="Gene3D" id="1.20.120.1080">
    <property type="match status" value="1"/>
</dbReference>
<organism evidence="10 11">
    <name type="scientific">Strigamia maritima</name>
    <name type="common">European centipede</name>
    <name type="synonym">Geophilus maritimus</name>
    <dbReference type="NCBI Taxonomy" id="126957"/>
    <lineage>
        <taxon>Eukaryota</taxon>
        <taxon>Metazoa</taxon>
        <taxon>Ecdysozoa</taxon>
        <taxon>Arthropoda</taxon>
        <taxon>Myriapoda</taxon>
        <taxon>Chilopoda</taxon>
        <taxon>Pleurostigmophora</taxon>
        <taxon>Geophilomorpha</taxon>
        <taxon>Linotaeniidae</taxon>
        <taxon>Strigamia</taxon>
    </lineage>
</organism>
<dbReference type="InterPro" id="IPR011545">
    <property type="entry name" value="DEAD/DEAH_box_helicase_dom"/>
</dbReference>
<keyword evidence="11" id="KW-1185">Reference proteome</keyword>
<dbReference type="PROSITE" id="PS51192">
    <property type="entry name" value="HELICASE_ATP_BIND_1"/>
    <property type="match status" value="1"/>
</dbReference>
<dbReference type="Gene3D" id="3.40.50.300">
    <property type="entry name" value="P-loop containing nucleotide triphosphate hydrolases"/>
    <property type="match status" value="2"/>
</dbReference>
<dbReference type="HOGENOM" id="CLU_001832_5_11_1"/>
<dbReference type="STRING" id="126957.T1IZ17"/>
<evidence type="ECO:0000256" key="7">
    <source>
        <dbReference type="SAM" id="MobiDB-lite"/>
    </source>
</evidence>
<dbReference type="PROSITE" id="PS51194">
    <property type="entry name" value="HELICASE_CTER"/>
    <property type="match status" value="1"/>
</dbReference>
<name>T1IZ17_STRMM</name>
<evidence type="ECO:0000259" key="9">
    <source>
        <dbReference type="PROSITE" id="PS51194"/>
    </source>
</evidence>
<evidence type="ECO:0000256" key="6">
    <source>
        <dbReference type="ARBA" id="ARBA00047984"/>
    </source>
</evidence>
<dbReference type="Proteomes" id="UP000014500">
    <property type="component" value="Unassembled WGS sequence"/>
</dbReference>
<dbReference type="FunFam" id="3.40.50.300:FF:000750">
    <property type="entry name" value="Putative ATP-dependent RNA helicase DHX33"/>
    <property type="match status" value="1"/>
</dbReference>
<dbReference type="OMA" id="CHENFLH"/>
<dbReference type="SUPFAM" id="SSF52540">
    <property type="entry name" value="P-loop containing nucleoside triphosphate hydrolases"/>
    <property type="match status" value="1"/>
</dbReference>
<evidence type="ECO:0000313" key="10">
    <source>
        <dbReference type="EnsemblMetazoa" id="SMAR006486-PA"/>
    </source>
</evidence>
<dbReference type="FunFam" id="3.40.50.300:FF:000145">
    <property type="entry name" value="probable ATP-dependent RNA helicase DHX40"/>
    <property type="match status" value="1"/>
</dbReference>
<dbReference type="GO" id="GO:0003725">
    <property type="term" value="F:double-stranded RNA binding"/>
    <property type="evidence" value="ECO:0007669"/>
    <property type="project" value="TreeGrafter"/>
</dbReference>
<keyword evidence="5" id="KW-0067">ATP-binding</keyword>
<dbReference type="EC" id="3.6.4.13" evidence="1"/>
<sequence length="621" mass="69441">MQSNNSPNFNKRMKHSVDTPKTNGVPRPRNPDDVARHRRQLPTFAVRHRLLQEIEGHHTVIILGETGSGKTTQIPQYLYETKNYNYGMIAITQPRRIAAITVAKRVAFEVGTLPGALVGHCVRFDDVTSPVTKLKYMTDGMLLREALLDPLLMKYSVVILDEAHERTVQTDVLFGIVKTAQSDRKRKFCKPLRIIVMSATMDVDSFSSYFNNAPVLYLEGRQYPVQIMYAKENQSDYLFSVLVTVFQIHQEQPFPGDILVFLTGQDEINSVIKHIKDVARFLPNDVRPLTVLPLYASLPAAQQMLAVTPISSGARRVIVATNVAETSITLSGVKYVVDSGLVKVRFFSPVTGLDLLKIQKISKAQAWQRAGRAGRESSGICYRLYTESLFFSFNENSSPEIQRCSLASIVLQILVLGIDDPHKFDFMDKPTPEAITNAIDQLHLLGAVDKTENQIKLTHTGKLMSSFPVDPCLAKIILASKDLGCTDEILTIISMMSVDSVTCDPTFKKNEAAAARKKFQSEEGDLITLLKIFQAYIKVNDKKNWCHEHFLLARQLKTADDTRKQLVDLCTKCGIISQSSASDLSAVRRCFARGLFMNSAELQPSQDYLTRSLCSGTRLAL</sequence>
<keyword evidence="4" id="KW-0347">Helicase</keyword>
<evidence type="ECO:0000256" key="4">
    <source>
        <dbReference type="ARBA" id="ARBA00022806"/>
    </source>
</evidence>